<protein>
    <submittedName>
        <fullName evidence="2">Uncharacterized protein</fullName>
    </submittedName>
</protein>
<sequence>MARGNQEGLSATSLGVRPRGSFSLPEPMRSPRFRFKLFSDMLALYTMKTRIIRYSNRCSRVDWQTRLTVRLVGAVPVDRGGLFVRGRLRWISKGLRITPAVVSGGEHM</sequence>
<dbReference type="AlphaFoldDB" id="A0A2I0JLR9"/>
<name>A0A2I0JLR9_PUNGR</name>
<accession>A0A2I0JLR9</accession>
<evidence type="ECO:0000256" key="1">
    <source>
        <dbReference type="SAM" id="MobiDB-lite"/>
    </source>
</evidence>
<proteinExistence type="predicted"/>
<evidence type="ECO:0000313" key="2">
    <source>
        <dbReference type="EMBL" id="PKI56476.1"/>
    </source>
</evidence>
<comment type="caution">
    <text evidence="2">The sequence shown here is derived from an EMBL/GenBank/DDBJ whole genome shotgun (WGS) entry which is preliminary data.</text>
</comment>
<dbReference type="Proteomes" id="UP000233551">
    <property type="component" value="Unassembled WGS sequence"/>
</dbReference>
<feature type="region of interest" description="Disordered" evidence="1">
    <location>
        <begin position="1"/>
        <end position="23"/>
    </location>
</feature>
<dbReference type="EMBL" id="PGOL01001597">
    <property type="protein sequence ID" value="PKI56476.1"/>
    <property type="molecule type" value="Genomic_DNA"/>
</dbReference>
<reference evidence="2 3" key="1">
    <citation type="submission" date="2017-11" db="EMBL/GenBank/DDBJ databases">
        <title>De-novo sequencing of pomegranate (Punica granatum L.) genome.</title>
        <authorList>
            <person name="Akparov Z."/>
            <person name="Amiraslanov A."/>
            <person name="Hajiyeva S."/>
            <person name="Abbasov M."/>
            <person name="Kaur K."/>
            <person name="Hamwieh A."/>
            <person name="Solovyev V."/>
            <person name="Salamov A."/>
            <person name="Braich B."/>
            <person name="Kosarev P."/>
            <person name="Mahmoud A."/>
            <person name="Hajiyev E."/>
            <person name="Babayeva S."/>
            <person name="Izzatullayeva V."/>
            <person name="Mammadov A."/>
            <person name="Mammadov A."/>
            <person name="Sharifova S."/>
            <person name="Ojaghi J."/>
            <person name="Eynullazada K."/>
            <person name="Bayramov B."/>
            <person name="Abdulazimova A."/>
            <person name="Shahmuradov I."/>
        </authorList>
    </citation>
    <scope>NUCLEOTIDE SEQUENCE [LARGE SCALE GENOMIC DNA]</scope>
    <source>
        <strain evidence="3">cv. AG2017</strain>
        <tissue evidence="2">Leaf</tissue>
    </source>
</reference>
<gene>
    <name evidence="2" type="ORF">CRG98_023114</name>
</gene>
<organism evidence="2 3">
    <name type="scientific">Punica granatum</name>
    <name type="common">Pomegranate</name>
    <dbReference type="NCBI Taxonomy" id="22663"/>
    <lineage>
        <taxon>Eukaryota</taxon>
        <taxon>Viridiplantae</taxon>
        <taxon>Streptophyta</taxon>
        <taxon>Embryophyta</taxon>
        <taxon>Tracheophyta</taxon>
        <taxon>Spermatophyta</taxon>
        <taxon>Magnoliopsida</taxon>
        <taxon>eudicotyledons</taxon>
        <taxon>Gunneridae</taxon>
        <taxon>Pentapetalae</taxon>
        <taxon>rosids</taxon>
        <taxon>malvids</taxon>
        <taxon>Myrtales</taxon>
        <taxon>Lythraceae</taxon>
        <taxon>Punica</taxon>
    </lineage>
</organism>
<keyword evidence="3" id="KW-1185">Reference proteome</keyword>
<evidence type="ECO:0000313" key="3">
    <source>
        <dbReference type="Proteomes" id="UP000233551"/>
    </source>
</evidence>